<dbReference type="Pfam" id="PF00094">
    <property type="entry name" value="VWD"/>
    <property type="match status" value="1"/>
</dbReference>
<evidence type="ECO:0000256" key="2">
    <source>
        <dbReference type="ARBA" id="ARBA00022729"/>
    </source>
</evidence>
<keyword evidence="2 9" id="KW-0732">Signal</keyword>
<keyword evidence="3" id="KW-0758">Storage protein</keyword>
<evidence type="ECO:0000313" key="12">
    <source>
        <dbReference type="EMBL" id="NXF59698.1"/>
    </source>
</evidence>
<dbReference type="SUPFAM" id="SSF56968">
    <property type="entry name" value="Lipovitellin-phosvitin complex, beta-sheet shell regions"/>
    <property type="match status" value="3"/>
</dbReference>
<organism evidence="12 13">
    <name type="scientific">Ciccaba nigrolineata</name>
    <dbReference type="NCBI Taxonomy" id="1118524"/>
    <lineage>
        <taxon>Eukaryota</taxon>
        <taxon>Metazoa</taxon>
        <taxon>Chordata</taxon>
        <taxon>Craniata</taxon>
        <taxon>Vertebrata</taxon>
        <taxon>Euteleostomi</taxon>
        <taxon>Archelosauria</taxon>
        <taxon>Archosauria</taxon>
        <taxon>Dinosauria</taxon>
        <taxon>Saurischia</taxon>
        <taxon>Theropoda</taxon>
        <taxon>Coelurosauria</taxon>
        <taxon>Aves</taxon>
        <taxon>Neognathae</taxon>
        <taxon>Neoaves</taxon>
        <taxon>Telluraves</taxon>
        <taxon>Strigiformes</taxon>
        <taxon>Strigidae</taxon>
        <taxon>Ciccaba</taxon>
    </lineage>
</organism>
<keyword evidence="4 7" id="KW-1015">Disulfide bond</keyword>
<feature type="compositionally biased region" description="Basic residues" evidence="8">
    <location>
        <begin position="1233"/>
        <end position="1244"/>
    </location>
</feature>
<dbReference type="PROSITE" id="PS51233">
    <property type="entry name" value="VWFD"/>
    <property type="match status" value="1"/>
</dbReference>
<dbReference type="FunFam" id="1.25.10.20:FF:000002">
    <property type="entry name" value="Vitellogenin 7"/>
    <property type="match status" value="1"/>
</dbReference>
<feature type="compositionally biased region" description="Basic and acidic residues" evidence="8">
    <location>
        <begin position="1144"/>
        <end position="1167"/>
    </location>
</feature>
<name>A0A7K8V153_9STRI</name>
<dbReference type="Pfam" id="PF01347">
    <property type="entry name" value="Vitellogenin_N"/>
    <property type="match status" value="1"/>
</dbReference>
<feature type="compositionally biased region" description="Low complexity" evidence="8">
    <location>
        <begin position="1301"/>
        <end position="1311"/>
    </location>
</feature>
<dbReference type="GO" id="GO:0032355">
    <property type="term" value="P:response to estradiol"/>
    <property type="evidence" value="ECO:0007669"/>
    <property type="project" value="TreeGrafter"/>
</dbReference>
<dbReference type="SMART" id="SM00638">
    <property type="entry name" value="LPD_N"/>
    <property type="match status" value="1"/>
</dbReference>
<dbReference type="Pfam" id="PF09172">
    <property type="entry name" value="Vit_open_b-sht"/>
    <property type="match status" value="1"/>
</dbReference>
<feature type="chain" id="PRO_5029587216" evidence="9">
    <location>
        <begin position="16"/>
        <end position="1865"/>
    </location>
</feature>
<evidence type="ECO:0000256" key="1">
    <source>
        <dbReference type="ARBA" id="ARBA00022553"/>
    </source>
</evidence>
<dbReference type="Gene3D" id="2.30.230.10">
    <property type="entry name" value="Lipovitellin, beta-sheet shell regions, chain A"/>
    <property type="match status" value="1"/>
</dbReference>
<dbReference type="InterPro" id="IPR001846">
    <property type="entry name" value="VWF_type-D"/>
</dbReference>
<dbReference type="InterPro" id="IPR015817">
    <property type="entry name" value="Vitellinogen_open_b-sht_sub1"/>
</dbReference>
<dbReference type="SMART" id="SM00216">
    <property type="entry name" value="VWD"/>
    <property type="match status" value="1"/>
</dbReference>
<keyword evidence="5" id="KW-0325">Glycoprotein</keyword>
<dbReference type="InterPro" id="IPR037088">
    <property type="entry name" value="Vitellinogen_b-sht_shell_sf"/>
</dbReference>
<evidence type="ECO:0000256" key="3">
    <source>
        <dbReference type="ARBA" id="ARBA00022761"/>
    </source>
</evidence>
<dbReference type="PANTHER" id="PTHR23345:SF15">
    <property type="entry name" value="VITELLOGENIN 1-RELATED"/>
    <property type="match status" value="1"/>
</dbReference>
<dbReference type="InterPro" id="IPR015255">
    <property type="entry name" value="Vitellinogen_open_b-sht"/>
</dbReference>
<dbReference type="PANTHER" id="PTHR23345">
    <property type="entry name" value="VITELLOGENIN-RELATED"/>
    <property type="match status" value="1"/>
</dbReference>
<feature type="region of interest" description="Disordered" evidence="8">
    <location>
        <begin position="937"/>
        <end position="965"/>
    </location>
</feature>
<evidence type="ECO:0000256" key="7">
    <source>
        <dbReference type="PROSITE-ProRule" id="PRU00557"/>
    </source>
</evidence>
<evidence type="ECO:0000256" key="4">
    <source>
        <dbReference type="ARBA" id="ARBA00023157"/>
    </source>
</evidence>
<feature type="compositionally biased region" description="Low complexity" evidence="8">
    <location>
        <begin position="1168"/>
        <end position="1217"/>
    </location>
</feature>
<dbReference type="EMBL" id="VWZC01003236">
    <property type="protein sequence ID" value="NXF59698.1"/>
    <property type="molecule type" value="Genomic_DNA"/>
</dbReference>
<comment type="caution">
    <text evidence="12">The sequence shown here is derived from an EMBL/GenBank/DDBJ whole genome shotgun (WGS) entry which is preliminary data.</text>
</comment>
<feature type="compositionally biased region" description="Basic residues" evidence="8">
    <location>
        <begin position="1286"/>
        <end position="1297"/>
    </location>
</feature>
<sequence>MRGIILAVALTLVGSQKSDIDPAFGSRKSYLYSYEGWVLNGLQEKNLAKAGVRLSSKLEISGLSENTYLLKIRSPQFEEYNGIWPRDPFTRSSKITQMVSSCFTRPFKFEYNSGRIGNIYGPEDCPDICINIVRGILNMIQITIKKSQNVYELQEAGIGGVCHTRYVIQEDRKNSRISVTKTIDQNNCQEKVKKSVGMAYIYPCPVDIMKVRLIKGTAAFSYKLKQSDSGTLITEVVSQQVYQISPLSEPTGVAVMEARQQLTLLEVRSERGSAPDISMQSYGGLRYHFPSVLPQIPLQLIKMKNPEQRIVETLQHIVLNNQQDFHDDVPYRFLELVQLCRIASADTLESIWRQFSDKPRYRRWLLSAVSATGTTEALKFIKTRIRNDELNYLQTLLSVSFALHLVKADEHTVPIAADLMTSSRIQKSPTLQQVACLGYSSVVNRYCSQTSACPREAFQPIHDLADEAISRGREDKMKLALKCIGNMGEPASIKRILKFLPIFSSSASDIPIHIQIDAIMAFRKIAWKDPKTVQGYLIQILAEQSLPPEVRMMACAVIFETRPALPLITTIANVAMKESNLQVASFVYSHMKALSKSRLPYMYNISSACNIALKLLAPKLDRLSYRYSKVVHIGGFFDNYKVGAAGDVFVMNSPRTMFPSAIISKLMAYSAGSVADLVEVGVRVEGLTDVIMKQNIPFAEYPTYKKIKEIGKALLGWKELPTETPLISAYLKLFGQELAYVNINKEVLHQAVKTVLEPADRSTVMKRIASQIRSGIAGQWTQPVWLGELRYIIPTCTGLPLEYGSYTTALARAAVNVDGKITPALTGDFRPSQLLESTIQIRSDINPSLYIYTVATMGVNTEYFQHAVEIQGKVLTRVPLKFDAKVDMKLKNIKIETNPCHEETEIVVGRHKAFAVSRNIGELGVEKRTSILPGDASSDIVEEPFKPSERASSEGFTTQGDDSIPRKYAYSSQEDLYHSTGRKTHKQEICIKLHHLGCQFCFSRRSRDASFLKNTYLHRLIGEHEAKIVLMPVQTDADIDKIQLEIQAGSKAASKIIHVVNSESEEEDESSPYEDIQAKLKKILGIENVFRVANKTRHRKKQPSKKGNTMLTELGTDPKAKNPSSSSSASSAVSSSSSSSSASPDRKKAVDEDENDQIKQTRNKDASSKSSSSSSSGRSSKSSSSSSSSGSSSSKSSGSSSSSSRSSSSSSSTSSSSSRRRRRSSSSSSSRKSLSHHSHGHHSRYLNGSSSSGSSSSSSSSSSSKSSSSSSSSSKKSSSSSSSRKSSSHHSHGHHSRYLNGSSSSSSSSESLSHHSHGHHSGHLEGGSSSSRYSKIWVNDEIYQYRFRSAHRQEFPKRKLPADQFSSTYSSTRSSHASSRAVSRPKFLGDVKTPVLAGFLYGIRNNKKIGGLQLVVYADIDSIRPRMQVFVSNLTDSSKWKLCADASVLNAHKAAAYLKWGRNCKDYKISMELVTGRFAAHPAVQVKLEWPKVPSSVRSIAEWFYKFVPGAAFMLGFSEKTDKNPSQQARVIVALTSPRTCDVVIKLPDVILYEKAMRLPLSLPVGPRIPASELQPPIWNVFAEAPSAVLENLKARCSVSHNKITTFNEVQFNYTMPANCYHILAQDCSSDLKFLVMMRNVEEAVNLKAINIKLGIHEIDMRPVNGQVKLLVNGVESPSTNVSYISAGAPLWIHSEKQGLVLIAPAYGIDKLYFDGYTFRIQVALWMAGKMCGICGKYDAECEQEYRMPNGYLAKDAVSFGHSWILEEKSCTGACKLRRSFVKLEKTVQLVGVESKCYSTEPVLRCVKGCSATKTTPVTVGFHCLPADSVTSLTDKQRKFDQKSEDMQDTVDAHIACSCENEDCS</sequence>
<dbReference type="InterPro" id="IPR015258">
    <property type="entry name" value="Vitellinogen_b-sht_shell"/>
</dbReference>
<feature type="domain" description="Vitellogenin" evidence="10">
    <location>
        <begin position="24"/>
        <end position="662"/>
    </location>
</feature>
<dbReference type="SUPFAM" id="SSF48431">
    <property type="entry name" value="Lipovitellin-phosvitin complex, superhelical domain"/>
    <property type="match status" value="1"/>
</dbReference>
<proteinExistence type="predicted"/>
<dbReference type="InterPro" id="IPR011030">
    <property type="entry name" value="Lipovitellin_superhlx_dom"/>
</dbReference>
<dbReference type="InterPro" id="IPR015816">
    <property type="entry name" value="Vitellinogen_b-sht_N"/>
</dbReference>
<evidence type="ECO:0000256" key="9">
    <source>
        <dbReference type="SAM" id="SignalP"/>
    </source>
</evidence>
<dbReference type="Proteomes" id="UP000542434">
    <property type="component" value="Unassembled WGS sequence"/>
</dbReference>
<dbReference type="InterPro" id="IPR050733">
    <property type="entry name" value="Vitellogenin/Apolipophorin"/>
</dbReference>
<dbReference type="FunFam" id="2.30.230.10:FF:000002">
    <property type="entry name" value="Vitellogenin 7"/>
    <property type="match status" value="1"/>
</dbReference>
<comment type="caution">
    <text evidence="7">Lacks conserved residue(s) required for the propagation of feature annotation.</text>
</comment>
<dbReference type="Gene3D" id="2.20.80.10">
    <property type="entry name" value="Lipovitellin-phosvitin complex, chain A, domain 4"/>
    <property type="match status" value="1"/>
</dbReference>
<evidence type="ECO:0000313" key="13">
    <source>
        <dbReference type="Proteomes" id="UP000542434"/>
    </source>
</evidence>
<evidence type="ECO:0000256" key="8">
    <source>
        <dbReference type="SAM" id="MobiDB-lite"/>
    </source>
</evidence>
<evidence type="ECO:0000256" key="5">
    <source>
        <dbReference type="ARBA" id="ARBA00023180"/>
    </source>
</evidence>
<evidence type="ECO:0000259" key="10">
    <source>
        <dbReference type="PROSITE" id="PS51211"/>
    </source>
</evidence>
<feature type="compositionally biased region" description="Basic and acidic residues" evidence="8">
    <location>
        <begin position="943"/>
        <end position="952"/>
    </location>
</feature>
<gene>
    <name evidence="12" type="primary">Vita2</name>
    <name evidence="12" type="ORF">CICNIG_R10561</name>
</gene>
<dbReference type="GO" id="GO:0005319">
    <property type="term" value="F:lipid transporter activity"/>
    <property type="evidence" value="ECO:0007669"/>
    <property type="project" value="InterPro"/>
</dbReference>
<dbReference type="Gene3D" id="2.20.90.10">
    <property type="entry name" value="Vitellinogen, beta-sheet shell domain"/>
    <property type="match status" value="1"/>
</dbReference>
<evidence type="ECO:0000259" key="11">
    <source>
        <dbReference type="PROSITE" id="PS51233"/>
    </source>
</evidence>
<feature type="disulfide bond" evidence="7">
    <location>
        <begin position="162"/>
        <end position="188"/>
    </location>
</feature>
<evidence type="ECO:0000256" key="6">
    <source>
        <dbReference type="ARBA" id="ARBA00056783"/>
    </source>
</evidence>
<dbReference type="SMART" id="SM01170">
    <property type="entry name" value="DUF1944"/>
    <property type="match status" value="1"/>
</dbReference>
<feature type="domain" description="VWFD" evidence="11">
    <location>
        <begin position="1595"/>
        <end position="1772"/>
    </location>
</feature>
<feature type="signal peptide" evidence="9">
    <location>
        <begin position="1"/>
        <end position="15"/>
    </location>
</feature>
<reference evidence="12 13" key="1">
    <citation type="submission" date="2019-09" db="EMBL/GenBank/DDBJ databases">
        <title>Bird 10,000 Genomes (B10K) Project - Family phase.</title>
        <authorList>
            <person name="Zhang G."/>
        </authorList>
    </citation>
    <scope>NUCLEOTIDE SEQUENCE [LARGE SCALE GENOMIC DNA]</scope>
    <source>
        <strain evidence="12">B10K-DU-001-07</strain>
        <tissue evidence="12">Muscle</tissue>
    </source>
</reference>
<dbReference type="Gene3D" id="2.20.50.20">
    <property type="entry name" value="Lipovitellin. Chain A, domain 3"/>
    <property type="match status" value="2"/>
</dbReference>
<feature type="non-terminal residue" evidence="12">
    <location>
        <position position="1"/>
    </location>
</feature>
<dbReference type="FunFam" id="2.20.50.20:FF:000005">
    <property type="entry name" value="Vitellogenin 3"/>
    <property type="match status" value="1"/>
</dbReference>
<keyword evidence="1" id="KW-0597">Phosphoprotein</keyword>
<protein>
    <submittedName>
        <fullName evidence="12">VITA2 protein</fullName>
    </submittedName>
</protein>
<dbReference type="Pfam" id="PF09175">
    <property type="entry name" value="Vit_b-sht_shell"/>
    <property type="match status" value="1"/>
</dbReference>
<feature type="compositionally biased region" description="Basic residues" evidence="8">
    <location>
        <begin position="1094"/>
        <end position="1104"/>
    </location>
</feature>
<dbReference type="Gene3D" id="1.25.10.20">
    <property type="entry name" value="Vitellinogen, superhelical"/>
    <property type="match status" value="1"/>
</dbReference>
<dbReference type="InterPro" id="IPR015819">
    <property type="entry name" value="Lipid_transp_b-sht_shell"/>
</dbReference>
<feature type="region of interest" description="Disordered" evidence="8">
    <location>
        <begin position="1093"/>
        <end position="1330"/>
    </location>
</feature>
<dbReference type="PROSITE" id="PS51211">
    <property type="entry name" value="VITELLOGENIN"/>
    <property type="match status" value="1"/>
</dbReference>
<dbReference type="SMART" id="SM01169">
    <property type="entry name" value="DUF1943"/>
    <property type="match status" value="1"/>
</dbReference>
<feature type="compositionally biased region" description="Low complexity" evidence="8">
    <location>
        <begin position="1249"/>
        <end position="1285"/>
    </location>
</feature>
<comment type="function">
    <text evidence="6">Phosvitin is believed to be of importance in sequestering calcium, iron and other cations for the developing embryo.</text>
</comment>
<accession>A0A7K8V153</accession>
<dbReference type="GO" id="GO:0045735">
    <property type="term" value="F:nutrient reservoir activity"/>
    <property type="evidence" value="ECO:0007669"/>
    <property type="project" value="UniProtKB-KW"/>
</dbReference>
<keyword evidence="13" id="KW-1185">Reference proteome</keyword>
<feature type="compositionally biased region" description="Low complexity" evidence="8">
    <location>
        <begin position="1124"/>
        <end position="1143"/>
    </location>
</feature>
<feature type="non-terminal residue" evidence="12">
    <location>
        <position position="1865"/>
    </location>
</feature>
<dbReference type="GO" id="GO:0071391">
    <property type="term" value="P:cellular response to estrogen stimulus"/>
    <property type="evidence" value="ECO:0007669"/>
    <property type="project" value="TreeGrafter"/>
</dbReference>
<dbReference type="InterPro" id="IPR001747">
    <property type="entry name" value="Vitellogenin_N"/>
</dbReference>